<name>A0A2P2NGR9_RHIMU</name>
<protein>
    <submittedName>
        <fullName evidence="1">Uncharacterized protein</fullName>
    </submittedName>
</protein>
<sequence>MYSKTKLFPFVRHIGFSLCASSMTESCLGGLYAENEAVMLLCKHIRLFHYLSF</sequence>
<accession>A0A2P2NGR9</accession>
<proteinExistence type="predicted"/>
<dbReference type="AlphaFoldDB" id="A0A2P2NGR9"/>
<organism evidence="1">
    <name type="scientific">Rhizophora mucronata</name>
    <name type="common">Asiatic mangrove</name>
    <dbReference type="NCBI Taxonomy" id="61149"/>
    <lineage>
        <taxon>Eukaryota</taxon>
        <taxon>Viridiplantae</taxon>
        <taxon>Streptophyta</taxon>
        <taxon>Embryophyta</taxon>
        <taxon>Tracheophyta</taxon>
        <taxon>Spermatophyta</taxon>
        <taxon>Magnoliopsida</taxon>
        <taxon>eudicotyledons</taxon>
        <taxon>Gunneridae</taxon>
        <taxon>Pentapetalae</taxon>
        <taxon>rosids</taxon>
        <taxon>fabids</taxon>
        <taxon>Malpighiales</taxon>
        <taxon>Rhizophoraceae</taxon>
        <taxon>Rhizophora</taxon>
    </lineage>
</organism>
<dbReference type="EMBL" id="GGEC01061187">
    <property type="protein sequence ID" value="MBX41671.1"/>
    <property type="molecule type" value="Transcribed_RNA"/>
</dbReference>
<evidence type="ECO:0000313" key="1">
    <source>
        <dbReference type="EMBL" id="MBX41671.1"/>
    </source>
</evidence>
<reference evidence="1" key="1">
    <citation type="submission" date="2018-02" db="EMBL/GenBank/DDBJ databases">
        <title>Rhizophora mucronata_Transcriptome.</title>
        <authorList>
            <person name="Meera S.P."/>
            <person name="Sreeshan A."/>
            <person name="Augustine A."/>
        </authorList>
    </citation>
    <scope>NUCLEOTIDE SEQUENCE</scope>
    <source>
        <tissue evidence="1">Leaf</tissue>
    </source>
</reference>